<evidence type="ECO:0000256" key="1">
    <source>
        <dbReference type="SAM" id="SignalP"/>
    </source>
</evidence>
<reference evidence="2 3" key="1">
    <citation type="submission" date="2021-07" db="EMBL/GenBank/DDBJ databases">
        <authorList>
            <person name="Palmer J.M."/>
        </authorList>
    </citation>
    <scope>NUCLEOTIDE SEQUENCE [LARGE SCALE GENOMIC DNA]</scope>
    <source>
        <strain evidence="2 3">AT_MEX2019</strain>
        <tissue evidence="2">Muscle</tissue>
    </source>
</reference>
<keyword evidence="3" id="KW-1185">Reference proteome</keyword>
<protein>
    <submittedName>
        <fullName evidence="2">Uncharacterized protein</fullName>
    </submittedName>
</protein>
<keyword evidence="1" id="KW-0732">Signal</keyword>
<dbReference type="EMBL" id="JAHUTI010009102">
    <property type="protein sequence ID" value="MED6234495.1"/>
    <property type="molecule type" value="Genomic_DNA"/>
</dbReference>
<comment type="caution">
    <text evidence="2">The sequence shown here is derived from an EMBL/GenBank/DDBJ whole genome shotgun (WGS) entry which is preliminary data.</text>
</comment>
<feature type="chain" id="PRO_5046669241" evidence="1">
    <location>
        <begin position="17"/>
        <end position="185"/>
    </location>
</feature>
<feature type="signal peptide" evidence="1">
    <location>
        <begin position="1"/>
        <end position="16"/>
    </location>
</feature>
<dbReference type="Proteomes" id="UP001345963">
    <property type="component" value="Unassembled WGS sequence"/>
</dbReference>
<name>A0ABU7AAQ9_9TELE</name>
<gene>
    <name evidence="2" type="ORF">ATANTOWER_031839</name>
</gene>
<accession>A0ABU7AAQ9</accession>
<evidence type="ECO:0000313" key="3">
    <source>
        <dbReference type="Proteomes" id="UP001345963"/>
    </source>
</evidence>
<organism evidence="2 3">
    <name type="scientific">Ataeniobius toweri</name>
    <dbReference type="NCBI Taxonomy" id="208326"/>
    <lineage>
        <taxon>Eukaryota</taxon>
        <taxon>Metazoa</taxon>
        <taxon>Chordata</taxon>
        <taxon>Craniata</taxon>
        <taxon>Vertebrata</taxon>
        <taxon>Euteleostomi</taxon>
        <taxon>Actinopterygii</taxon>
        <taxon>Neopterygii</taxon>
        <taxon>Teleostei</taxon>
        <taxon>Neoteleostei</taxon>
        <taxon>Acanthomorphata</taxon>
        <taxon>Ovalentaria</taxon>
        <taxon>Atherinomorphae</taxon>
        <taxon>Cyprinodontiformes</taxon>
        <taxon>Goodeidae</taxon>
        <taxon>Ataeniobius</taxon>
    </lineage>
</organism>
<proteinExistence type="predicted"/>
<evidence type="ECO:0000313" key="2">
    <source>
        <dbReference type="EMBL" id="MED6234495.1"/>
    </source>
</evidence>
<sequence length="185" mass="19923">MFDFSLTICPLLALFATDLRPPSSFLARRTTRLASRFGLQFSQSRSCCMSPDSDLDLSRLAQPPADSLLPPSTLSGSALKSSCQASPRLISSTLAPACFLHTASPLIFYSQTDPPAPQASTSSSTPVIPQSSPLHAYRPWILSSAPFISLNLSGVRLQLGYVSFLSPLSRRPARSSAPPTRRSPR</sequence>